<dbReference type="PROSITE" id="PS00039">
    <property type="entry name" value="DEAD_ATP_HELICASE"/>
    <property type="match status" value="1"/>
</dbReference>
<dbReference type="EC" id="3.6.4.13" evidence="1"/>
<evidence type="ECO:0000259" key="11">
    <source>
        <dbReference type="PROSITE" id="PS51194"/>
    </source>
</evidence>
<protein>
    <recommendedName>
        <fullName evidence="1">RNA helicase</fullName>
        <ecNumber evidence="1">3.6.4.13</ecNumber>
    </recommendedName>
</protein>
<reference evidence="13" key="1">
    <citation type="submission" date="2021-03" db="EMBL/GenBank/DDBJ databases">
        <authorList>
            <person name="Tagirdzhanova G."/>
        </authorList>
    </citation>
    <scope>NUCLEOTIDE SEQUENCE</scope>
</reference>
<evidence type="ECO:0000313" key="14">
    <source>
        <dbReference type="Proteomes" id="UP000664534"/>
    </source>
</evidence>
<keyword evidence="14" id="KW-1185">Reference proteome</keyword>
<feature type="domain" description="DEAD-box RNA helicase Q" evidence="12">
    <location>
        <begin position="129"/>
        <end position="157"/>
    </location>
</feature>
<dbReference type="InterPro" id="IPR014001">
    <property type="entry name" value="Helicase_ATP-bd"/>
</dbReference>
<dbReference type="InterPro" id="IPR014014">
    <property type="entry name" value="RNA_helicase_DEAD_Q_motif"/>
</dbReference>
<dbReference type="SMART" id="SM00490">
    <property type="entry name" value="HELICc"/>
    <property type="match status" value="1"/>
</dbReference>
<dbReference type="GO" id="GO:0003724">
    <property type="term" value="F:RNA helicase activity"/>
    <property type="evidence" value="ECO:0007669"/>
    <property type="project" value="UniProtKB-EC"/>
</dbReference>
<dbReference type="AlphaFoldDB" id="A0A8H3HZI7"/>
<dbReference type="Pfam" id="PF00271">
    <property type="entry name" value="Helicase_C"/>
    <property type="match status" value="1"/>
</dbReference>
<keyword evidence="5 8" id="KW-0067">ATP-binding</keyword>
<keyword evidence="3 8" id="KW-0378">Hydrolase</keyword>
<dbReference type="Pfam" id="PF00270">
    <property type="entry name" value="DEAD"/>
    <property type="match status" value="1"/>
</dbReference>
<dbReference type="OrthoDB" id="196131at2759"/>
<proteinExistence type="inferred from homology"/>
<evidence type="ECO:0000256" key="8">
    <source>
        <dbReference type="RuleBase" id="RU000492"/>
    </source>
</evidence>
<dbReference type="EMBL" id="CAJPDT010000005">
    <property type="protein sequence ID" value="CAF9908977.1"/>
    <property type="molecule type" value="Genomic_DNA"/>
</dbReference>
<gene>
    <name evidence="13" type="ORF">IMSHALPRED_007552</name>
</gene>
<keyword evidence="4 8" id="KW-0347">Helicase</keyword>
<feature type="short sequence motif" description="Q motif" evidence="7">
    <location>
        <begin position="129"/>
        <end position="157"/>
    </location>
</feature>
<evidence type="ECO:0000259" key="10">
    <source>
        <dbReference type="PROSITE" id="PS51192"/>
    </source>
</evidence>
<dbReference type="SUPFAM" id="SSF52540">
    <property type="entry name" value="P-loop containing nucleoside triphosphate hydrolases"/>
    <property type="match status" value="1"/>
</dbReference>
<dbReference type="InterPro" id="IPR001650">
    <property type="entry name" value="Helicase_C-like"/>
</dbReference>
<dbReference type="PROSITE" id="PS51194">
    <property type="entry name" value="HELICASE_CTER"/>
    <property type="match status" value="1"/>
</dbReference>
<comment type="catalytic activity">
    <reaction evidence="6">
        <text>ATP + H2O = ADP + phosphate + H(+)</text>
        <dbReference type="Rhea" id="RHEA:13065"/>
        <dbReference type="ChEBI" id="CHEBI:15377"/>
        <dbReference type="ChEBI" id="CHEBI:15378"/>
        <dbReference type="ChEBI" id="CHEBI:30616"/>
        <dbReference type="ChEBI" id="CHEBI:43474"/>
        <dbReference type="ChEBI" id="CHEBI:456216"/>
        <dbReference type="EC" id="3.6.4.13"/>
    </reaction>
</comment>
<keyword evidence="2 8" id="KW-0547">Nucleotide-binding</keyword>
<feature type="compositionally biased region" description="Acidic residues" evidence="9">
    <location>
        <begin position="551"/>
        <end position="569"/>
    </location>
</feature>
<dbReference type="GO" id="GO:0005524">
    <property type="term" value="F:ATP binding"/>
    <property type="evidence" value="ECO:0007669"/>
    <property type="project" value="UniProtKB-KW"/>
</dbReference>
<evidence type="ECO:0000256" key="5">
    <source>
        <dbReference type="ARBA" id="ARBA00022840"/>
    </source>
</evidence>
<evidence type="ECO:0000259" key="12">
    <source>
        <dbReference type="PROSITE" id="PS51195"/>
    </source>
</evidence>
<feature type="domain" description="Helicase C-terminal" evidence="11">
    <location>
        <begin position="384"/>
        <end position="555"/>
    </location>
</feature>
<name>A0A8H3HZI7_9LECA</name>
<dbReference type="SMART" id="SM00487">
    <property type="entry name" value="DEXDc"/>
    <property type="match status" value="1"/>
</dbReference>
<organism evidence="13 14">
    <name type="scientific">Imshaugia aleurites</name>
    <dbReference type="NCBI Taxonomy" id="172621"/>
    <lineage>
        <taxon>Eukaryota</taxon>
        <taxon>Fungi</taxon>
        <taxon>Dikarya</taxon>
        <taxon>Ascomycota</taxon>
        <taxon>Pezizomycotina</taxon>
        <taxon>Lecanoromycetes</taxon>
        <taxon>OSLEUM clade</taxon>
        <taxon>Lecanoromycetidae</taxon>
        <taxon>Lecanorales</taxon>
        <taxon>Lecanorineae</taxon>
        <taxon>Parmeliaceae</taxon>
        <taxon>Imshaugia</taxon>
    </lineage>
</organism>
<dbReference type="PROSITE" id="PS51195">
    <property type="entry name" value="Q_MOTIF"/>
    <property type="match status" value="1"/>
</dbReference>
<evidence type="ECO:0000313" key="13">
    <source>
        <dbReference type="EMBL" id="CAF9908977.1"/>
    </source>
</evidence>
<evidence type="ECO:0000256" key="2">
    <source>
        <dbReference type="ARBA" id="ARBA00022741"/>
    </source>
</evidence>
<feature type="region of interest" description="Disordered" evidence="9">
    <location>
        <begin position="548"/>
        <end position="607"/>
    </location>
</feature>
<sequence>MSAHGDDHALSDVTNKFGNVQVNEAAMERVKEANWGAREEYDYAKYTAEPRDKTAPASESGPVAEGSNWFANAAKYEWVEDVGDIGPAHEELEKILFGGEHKVEQGDKFSELTEMAVTFESETKIKPVAKFEDAGLHPAMLANVKLCGYKIPTPIQAYCLPSVLKGIDIIGVAQTGMSHMIPRATQTDSVAGSGKTAAFLIPTLSKLMGKAKKLAAPRPNLTKPWTREDGVRAEPLILVIAPTRELATQIFDEARRLCYRSMLRPCVIYGGAPSGEQKDELRKGCDVLIATPGRLMDFMGHGHLLSLSRVKYTIIDEADEMVSPDWVDEMASVMKGADTNADDDHVYMMFSATFPKEARAVAKEYMSKDHIRIRVGRAGSSHMNITQKILFVDEPKKRDCLFDLLLSMPPARTMIFVNNKKAADFIDDFLYNRGLPSTSIHSDRTQREREDAIRAFRSGKAPVLIATGVSARGLDIKNVMHVINYDLPNSDYGGIHEYVHRIGRTARIGNVGMATSFYNDKNEDIAEALTKLLIETRQPVPEFLESYKPENEEELKFDDDTDDEAEDGAGGDAWGGAASTNGATNGNASGDTWGSEAPAADTNGGWS</sequence>
<dbReference type="InterPro" id="IPR027417">
    <property type="entry name" value="P-loop_NTPase"/>
</dbReference>
<dbReference type="InterPro" id="IPR011545">
    <property type="entry name" value="DEAD/DEAH_box_helicase_dom"/>
</dbReference>
<dbReference type="GO" id="GO:0003676">
    <property type="term" value="F:nucleic acid binding"/>
    <property type="evidence" value="ECO:0007669"/>
    <property type="project" value="InterPro"/>
</dbReference>
<evidence type="ECO:0000256" key="4">
    <source>
        <dbReference type="ARBA" id="ARBA00022806"/>
    </source>
</evidence>
<evidence type="ECO:0000256" key="7">
    <source>
        <dbReference type="PROSITE-ProRule" id="PRU00552"/>
    </source>
</evidence>
<dbReference type="CDD" id="cd18787">
    <property type="entry name" value="SF2_C_DEAD"/>
    <property type="match status" value="1"/>
</dbReference>
<evidence type="ECO:0000256" key="6">
    <source>
        <dbReference type="ARBA" id="ARBA00047984"/>
    </source>
</evidence>
<comment type="similarity">
    <text evidence="8">Belongs to the DEAD box helicase family.</text>
</comment>
<dbReference type="PROSITE" id="PS51192">
    <property type="entry name" value="HELICASE_ATP_BIND_1"/>
    <property type="match status" value="1"/>
</dbReference>
<dbReference type="PANTHER" id="PTHR47958">
    <property type="entry name" value="ATP-DEPENDENT RNA HELICASE DBP3"/>
    <property type="match status" value="1"/>
</dbReference>
<accession>A0A8H3HZI7</accession>
<feature type="compositionally biased region" description="Low complexity" evidence="9">
    <location>
        <begin position="575"/>
        <end position="590"/>
    </location>
</feature>
<dbReference type="GO" id="GO:0016787">
    <property type="term" value="F:hydrolase activity"/>
    <property type="evidence" value="ECO:0007669"/>
    <property type="project" value="UniProtKB-KW"/>
</dbReference>
<evidence type="ECO:0000256" key="9">
    <source>
        <dbReference type="SAM" id="MobiDB-lite"/>
    </source>
</evidence>
<evidence type="ECO:0000256" key="1">
    <source>
        <dbReference type="ARBA" id="ARBA00012552"/>
    </source>
</evidence>
<feature type="domain" description="Helicase ATP-binding" evidence="10">
    <location>
        <begin position="176"/>
        <end position="372"/>
    </location>
</feature>
<evidence type="ECO:0000256" key="3">
    <source>
        <dbReference type="ARBA" id="ARBA00022801"/>
    </source>
</evidence>
<dbReference type="Gene3D" id="3.40.50.300">
    <property type="entry name" value="P-loop containing nucleotide triphosphate hydrolases"/>
    <property type="match status" value="2"/>
</dbReference>
<comment type="caution">
    <text evidence="13">The sequence shown here is derived from an EMBL/GenBank/DDBJ whole genome shotgun (WGS) entry which is preliminary data.</text>
</comment>
<dbReference type="Proteomes" id="UP000664534">
    <property type="component" value="Unassembled WGS sequence"/>
</dbReference>
<dbReference type="InterPro" id="IPR000629">
    <property type="entry name" value="RNA-helicase_DEAD-box_CS"/>
</dbReference>
<dbReference type="FunFam" id="3.40.50.300:FF:000008">
    <property type="entry name" value="ATP-dependent RNA helicase RhlB"/>
    <property type="match status" value="1"/>
</dbReference>